<organism evidence="2 3">
    <name type="scientific">Cellulomonas terrae</name>
    <dbReference type="NCBI Taxonomy" id="311234"/>
    <lineage>
        <taxon>Bacteria</taxon>
        <taxon>Bacillati</taxon>
        <taxon>Actinomycetota</taxon>
        <taxon>Actinomycetes</taxon>
        <taxon>Micrococcales</taxon>
        <taxon>Cellulomonadaceae</taxon>
        <taxon>Cellulomonas</taxon>
    </lineage>
</organism>
<name>A0A511JHY8_9CELL</name>
<dbReference type="AlphaFoldDB" id="A0A511JHY8"/>
<dbReference type="Proteomes" id="UP000321049">
    <property type="component" value="Unassembled WGS sequence"/>
</dbReference>
<sequence length="53" mass="6008">MGIVQDEAYVRRLGRTPSARRDDADGRDRRRPWDPLGTFDPSDAPPPAPNLYI</sequence>
<comment type="caution">
    <text evidence="2">The sequence shown here is derived from an EMBL/GenBank/DDBJ whole genome shotgun (WGS) entry which is preliminary data.</text>
</comment>
<proteinExistence type="predicted"/>
<gene>
    <name evidence="2" type="ORF">CTE05_08200</name>
</gene>
<evidence type="ECO:0000313" key="2">
    <source>
        <dbReference type="EMBL" id="GEL97273.1"/>
    </source>
</evidence>
<keyword evidence="3" id="KW-1185">Reference proteome</keyword>
<feature type="compositionally biased region" description="Basic and acidic residues" evidence="1">
    <location>
        <begin position="19"/>
        <end position="33"/>
    </location>
</feature>
<feature type="region of interest" description="Disordered" evidence="1">
    <location>
        <begin position="1"/>
        <end position="53"/>
    </location>
</feature>
<feature type="compositionally biased region" description="Pro residues" evidence="1">
    <location>
        <begin position="43"/>
        <end position="53"/>
    </location>
</feature>
<dbReference type="EMBL" id="BJWH01000003">
    <property type="protein sequence ID" value="GEL97273.1"/>
    <property type="molecule type" value="Genomic_DNA"/>
</dbReference>
<evidence type="ECO:0000256" key="1">
    <source>
        <dbReference type="SAM" id="MobiDB-lite"/>
    </source>
</evidence>
<evidence type="ECO:0000313" key="3">
    <source>
        <dbReference type="Proteomes" id="UP000321049"/>
    </source>
</evidence>
<protein>
    <submittedName>
        <fullName evidence="2">Uncharacterized protein</fullName>
    </submittedName>
</protein>
<accession>A0A511JHY8</accession>
<reference evidence="2 3" key="1">
    <citation type="submission" date="2019-07" db="EMBL/GenBank/DDBJ databases">
        <title>Whole genome shotgun sequence of Cellulomonas terrae NBRC 100819.</title>
        <authorList>
            <person name="Hosoyama A."/>
            <person name="Uohara A."/>
            <person name="Ohji S."/>
            <person name="Ichikawa N."/>
        </authorList>
    </citation>
    <scope>NUCLEOTIDE SEQUENCE [LARGE SCALE GENOMIC DNA]</scope>
    <source>
        <strain evidence="2 3">NBRC 100819</strain>
    </source>
</reference>